<dbReference type="Proteomes" id="UP000799755">
    <property type="component" value="Unassembled WGS sequence"/>
</dbReference>
<protein>
    <submittedName>
        <fullName evidence="1">Uncharacterized protein</fullName>
    </submittedName>
</protein>
<comment type="caution">
    <text evidence="1">The sequence shown here is derived from an EMBL/GenBank/DDBJ whole genome shotgun (WGS) entry which is preliminary data.</text>
</comment>
<organism evidence="1 2">
    <name type="scientific">Lindgomyces ingoldianus</name>
    <dbReference type="NCBI Taxonomy" id="673940"/>
    <lineage>
        <taxon>Eukaryota</taxon>
        <taxon>Fungi</taxon>
        <taxon>Dikarya</taxon>
        <taxon>Ascomycota</taxon>
        <taxon>Pezizomycotina</taxon>
        <taxon>Dothideomycetes</taxon>
        <taxon>Pleosporomycetidae</taxon>
        <taxon>Pleosporales</taxon>
        <taxon>Lindgomycetaceae</taxon>
        <taxon>Lindgomyces</taxon>
    </lineage>
</organism>
<evidence type="ECO:0000313" key="2">
    <source>
        <dbReference type="Proteomes" id="UP000799755"/>
    </source>
</evidence>
<keyword evidence="2" id="KW-1185">Reference proteome</keyword>
<name>A0ACB6QS14_9PLEO</name>
<evidence type="ECO:0000313" key="1">
    <source>
        <dbReference type="EMBL" id="KAF2469726.1"/>
    </source>
</evidence>
<sequence length="264" mass="29429">MTSRRILLASLCFAQSAYSLAASPTMTDLSGNSLPSHSGVQEPVFHGPPPRIVRMYTAHAILACLAWAAVFPIGGIMIRLLSFPRLLWVHAGFQIFGFCMYIVAIGLGVELSINPRYWHLNNKHVIMGLLIFVLFFFQSLTGYLHHANFKKYISRNVWSYIHLWTGRVCITLGIVNAGFGFEITHKGTDSWQVFTYSVIAVVVWVGYAVSIFVGELRGKKAAAQSLSADSARRKSLESGALEKKEKEFSNKEGRRQCALVEEIV</sequence>
<accession>A0ACB6QS14</accession>
<reference evidence="1" key="1">
    <citation type="journal article" date="2020" name="Stud. Mycol.">
        <title>101 Dothideomycetes genomes: a test case for predicting lifestyles and emergence of pathogens.</title>
        <authorList>
            <person name="Haridas S."/>
            <person name="Albert R."/>
            <person name="Binder M."/>
            <person name="Bloem J."/>
            <person name="Labutti K."/>
            <person name="Salamov A."/>
            <person name="Andreopoulos B."/>
            <person name="Baker S."/>
            <person name="Barry K."/>
            <person name="Bills G."/>
            <person name="Bluhm B."/>
            <person name="Cannon C."/>
            <person name="Castanera R."/>
            <person name="Culley D."/>
            <person name="Daum C."/>
            <person name="Ezra D."/>
            <person name="Gonzalez J."/>
            <person name="Henrissat B."/>
            <person name="Kuo A."/>
            <person name="Liang C."/>
            <person name="Lipzen A."/>
            <person name="Lutzoni F."/>
            <person name="Magnuson J."/>
            <person name="Mondo S."/>
            <person name="Nolan M."/>
            <person name="Ohm R."/>
            <person name="Pangilinan J."/>
            <person name="Park H.-J."/>
            <person name="Ramirez L."/>
            <person name="Alfaro M."/>
            <person name="Sun H."/>
            <person name="Tritt A."/>
            <person name="Yoshinaga Y."/>
            <person name="Zwiers L.-H."/>
            <person name="Turgeon B."/>
            <person name="Goodwin S."/>
            <person name="Spatafora J."/>
            <person name="Crous P."/>
            <person name="Grigoriev I."/>
        </authorList>
    </citation>
    <scope>NUCLEOTIDE SEQUENCE</scope>
    <source>
        <strain evidence="1">ATCC 200398</strain>
    </source>
</reference>
<dbReference type="EMBL" id="MU003510">
    <property type="protein sequence ID" value="KAF2469726.1"/>
    <property type="molecule type" value="Genomic_DNA"/>
</dbReference>
<proteinExistence type="predicted"/>
<gene>
    <name evidence="1" type="ORF">BDR25DRAFT_370338</name>
</gene>